<dbReference type="KEGG" id="mbah:HYN46_10105"/>
<protein>
    <submittedName>
        <fullName evidence="6">Phosphodiesterase</fullName>
    </submittedName>
</protein>
<sequence>MLIAQLSDIHVRPKGVLYKGVADSNQMFSDAIKHLKHLDQRPDFVLLTGDLVDEGDPAEYSHLLELLSELSIPYAVVMGNHDHRENFRAAFSAHSYLPQSGPLHYCIDDYPVRIVVLDSCVTGEDYGHIDAEGLSWLSAVLNEDAYKPTIIALHHPPIVSGIPYMDVYRYIDAEPLAKILRRSSNVEAVLCGHVHRSMAKRWAGTMVVTCPSTTTEIALQLKPDAEPQSYSGPPACMLHLWHPESGLVSHTSYIGVYPGPYPFA</sequence>
<dbReference type="Gene3D" id="3.60.21.40">
    <property type="entry name" value="GpdQ, catalytic alpha/beta sandwich domain"/>
    <property type="match status" value="1"/>
</dbReference>
<accession>A0A345PBI7</accession>
<dbReference type="GO" id="GO:0046872">
    <property type="term" value="F:metal ion binding"/>
    <property type="evidence" value="ECO:0007669"/>
    <property type="project" value="UniProtKB-KW"/>
</dbReference>
<dbReference type="InterPro" id="IPR004843">
    <property type="entry name" value="Calcineurin-like_PHP"/>
</dbReference>
<keyword evidence="3" id="KW-0408">Iron</keyword>
<evidence type="ECO:0000256" key="2">
    <source>
        <dbReference type="ARBA" id="ARBA00022801"/>
    </source>
</evidence>
<dbReference type="InterPro" id="IPR050884">
    <property type="entry name" value="CNP_phosphodiesterase-III"/>
</dbReference>
<name>A0A345PBI7_9GAMM</name>
<dbReference type="InterPro" id="IPR029052">
    <property type="entry name" value="Metallo-depent_PP-like"/>
</dbReference>
<keyword evidence="7" id="KW-1185">Reference proteome</keyword>
<dbReference type="Proteomes" id="UP000253940">
    <property type="component" value="Chromosome"/>
</dbReference>
<dbReference type="AlphaFoldDB" id="A0A345PBI7"/>
<reference evidence="6 7" key="1">
    <citation type="submission" date="2018-07" db="EMBL/GenBank/DDBJ databases">
        <title>Genome sequencing of Moraxellaceae gen. HYN0046.</title>
        <authorList>
            <person name="Kim M."/>
            <person name="Yi H."/>
        </authorList>
    </citation>
    <scope>NUCLEOTIDE SEQUENCE [LARGE SCALE GENOMIC DNA]</scope>
    <source>
        <strain evidence="6 7">HYN0046</strain>
    </source>
</reference>
<feature type="domain" description="Calcineurin-like phosphoesterase" evidence="5">
    <location>
        <begin position="1"/>
        <end position="196"/>
    </location>
</feature>
<dbReference type="InterPro" id="IPR042281">
    <property type="entry name" value="GpdQ_beta-strand"/>
</dbReference>
<dbReference type="GO" id="GO:0004112">
    <property type="term" value="F:cyclic-nucleotide phosphodiesterase activity"/>
    <property type="evidence" value="ECO:0007669"/>
    <property type="project" value="InterPro"/>
</dbReference>
<dbReference type="InterPro" id="IPR026575">
    <property type="entry name" value="GpdQ/CpdA-like"/>
</dbReference>
<evidence type="ECO:0000256" key="1">
    <source>
        <dbReference type="ARBA" id="ARBA00022723"/>
    </source>
</evidence>
<keyword evidence="2" id="KW-0378">Hydrolase</keyword>
<evidence type="ECO:0000259" key="5">
    <source>
        <dbReference type="Pfam" id="PF00149"/>
    </source>
</evidence>
<comment type="similarity">
    <text evidence="4">Belongs to the cyclic nucleotide phosphodiesterase class-III family.</text>
</comment>
<evidence type="ECO:0000313" key="6">
    <source>
        <dbReference type="EMBL" id="AXI04646.1"/>
    </source>
</evidence>
<gene>
    <name evidence="6" type="ORF">HYN46_10105</name>
</gene>
<dbReference type="Pfam" id="PF00149">
    <property type="entry name" value="Metallophos"/>
    <property type="match status" value="1"/>
</dbReference>
<evidence type="ECO:0000313" key="7">
    <source>
        <dbReference type="Proteomes" id="UP000253940"/>
    </source>
</evidence>
<evidence type="ECO:0000256" key="4">
    <source>
        <dbReference type="ARBA" id="ARBA00025742"/>
    </source>
</evidence>
<dbReference type="CDD" id="cd07402">
    <property type="entry name" value="MPP_GpdQ"/>
    <property type="match status" value="1"/>
</dbReference>
<dbReference type="PANTHER" id="PTHR42988">
    <property type="entry name" value="PHOSPHOHYDROLASE"/>
    <property type="match status" value="1"/>
</dbReference>
<dbReference type="OrthoDB" id="9780884at2"/>
<dbReference type="EMBL" id="CP031222">
    <property type="protein sequence ID" value="AXI04646.1"/>
    <property type="molecule type" value="Genomic_DNA"/>
</dbReference>
<keyword evidence="1" id="KW-0479">Metal-binding</keyword>
<proteinExistence type="inferred from homology"/>
<evidence type="ECO:0000256" key="3">
    <source>
        <dbReference type="ARBA" id="ARBA00023004"/>
    </source>
</evidence>
<dbReference type="InterPro" id="IPR042283">
    <property type="entry name" value="GpdQ_catalytic"/>
</dbReference>
<dbReference type="Gene3D" id="3.30.750.180">
    <property type="entry name" value="GpdQ, beta-strand dimerisation domain"/>
    <property type="match status" value="1"/>
</dbReference>
<dbReference type="SUPFAM" id="SSF56300">
    <property type="entry name" value="Metallo-dependent phosphatases"/>
    <property type="match status" value="1"/>
</dbReference>
<organism evidence="6 7">
    <name type="scientific">Aquirhabdus parva</name>
    <dbReference type="NCBI Taxonomy" id="2283318"/>
    <lineage>
        <taxon>Bacteria</taxon>
        <taxon>Pseudomonadati</taxon>
        <taxon>Pseudomonadota</taxon>
        <taxon>Gammaproteobacteria</taxon>
        <taxon>Moraxellales</taxon>
        <taxon>Moraxellaceae</taxon>
        <taxon>Aquirhabdus</taxon>
    </lineage>
</organism>
<dbReference type="PANTHER" id="PTHR42988:SF2">
    <property type="entry name" value="CYCLIC NUCLEOTIDE PHOSPHODIESTERASE CBUA0032-RELATED"/>
    <property type="match status" value="1"/>
</dbReference>